<evidence type="ECO:0000313" key="1">
    <source>
        <dbReference type="EMBL" id="MBW0491641.1"/>
    </source>
</evidence>
<organism evidence="1 2">
    <name type="scientific">Austropuccinia psidii MF-1</name>
    <dbReference type="NCBI Taxonomy" id="1389203"/>
    <lineage>
        <taxon>Eukaryota</taxon>
        <taxon>Fungi</taxon>
        <taxon>Dikarya</taxon>
        <taxon>Basidiomycota</taxon>
        <taxon>Pucciniomycotina</taxon>
        <taxon>Pucciniomycetes</taxon>
        <taxon>Pucciniales</taxon>
        <taxon>Sphaerophragmiaceae</taxon>
        <taxon>Austropuccinia</taxon>
    </lineage>
</organism>
<proteinExistence type="predicted"/>
<name>A0A9Q3CUQ0_9BASI</name>
<reference evidence="1" key="1">
    <citation type="submission" date="2021-03" db="EMBL/GenBank/DDBJ databases">
        <title>Draft genome sequence of rust myrtle Austropuccinia psidii MF-1, a brazilian biotype.</title>
        <authorList>
            <person name="Quecine M.C."/>
            <person name="Pachon D.M.R."/>
            <person name="Bonatelli M.L."/>
            <person name="Correr F.H."/>
            <person name="Franceschini L.M."/>
            <person name="Leite T.F."/>
            <person name="Margarido G.R.A."/>
            <person name="Almeida C.A."/>
            <person name="Ferrarezi J.A."/>
            <person name="Labate C.A."/>
        </authorList>
    </citation>
    <scope>NUCLEOTIDE SEQUENCE</scope>
    <source>
        <strain evidence="1">MF-1</strain>
    </source>
</reference>
<evidence type="ECO:0000313" key="2">
    <source>
        <dbReference type="Proteomes" id="UP000765509"/>
    </source>
</evidence>
<gene>
    <name evidence="1" type="ORF">O181_031356</name>
</gene>
<dbReference type="EMBL" id="AVOT02011190">
    <property type="protein sequence ID" value="MBW0491641.1"/>
    <property type="molecule type" value="Genomic_DNA"/>
</dbReference>
<protein>
    <submittedName>
        <fullName evidence="1">Uncharacterized protein</fullName>
    </submittedName>
</protein>
<keyword evidence="2" id="KW-1185">Reference proteome</keyword>
<accession>A0A9Q3CUQ0</accession>
<dbReference type="Proteomes" id="UP000765509">
    <property type="component" value="Unassembled WGS sequence"/>
</dbReference>
<dbReference type="AlphaFoldDB" id="A0A9Q3CUQ0"/>
<sequence>MKFLRVALWLVASKDKSEWRKTCPERRAVPPLWLRADEGVHGKQTGCCHPRWLLEYPSKIAAAQDLHSLADLASQGARYSLDRINEGSQEMRSALRGNLQGFQTEELEIPAGFGVRAAQQNWMVRIEYH</sequence>
<comment type="caution">
    <text evidence="1">The sequence shown here is derived from an EMBL/GenBank/DDBJ whole genome shotgun (WGS) entry which is preliminary data.</text>
</comment>